<evidence type="ECO:0000256" key="1">
    <source>
        <dbReference type="SAM" id="MobiDB-lite"/>
    </source>
</evidence>
<feature type="region of interest" description="Disordered" evidence="1">
    <location>
        <begin position="1"/>
        <end position="71"/>
    </location>
</feature>
<evidence type="ECO:0000313" key="3">
    <source>
        <dbReference type="EMBL" id="KAK7736626.1"/>
    </source>
</evidence>
<feature type="compositionally biased region" description="Basic and acidic residues" evidence="1">
    <location>
        <begin position="30"/>
        <end position="42"/>
    </location>
</feature>
<feature type="compositionally biased region" description="Polar residues" evidence="1">
    <location>
        <begin position="231"/>
        <end position="244"/>
    </location>
</feature>
<protein>
    <recommendedName>
        <fullName evidence="5">Letm1 RBD domain-containing protein</fullName>
    </recommendedName>
</protein>
<evidence type="ECO:0000313" key="4">
    <source>
        <dbReference type="Proteomes" id="UP001320245"/>
    </source>
</evidence>
<gene>
    <name evidence="3" type="ORF">SLS53_006829</name>
</gene>
<sequence>MSRTQQPSQAQSPPCASQRLFSTSNPPRQRPHDEPRDKDNDPHNLLTDPISPAAANPPSTTRPAPLDLPVRKPDTSTVSHLFATGKAYLTFYKTGLRHIYINTRLVWSLNTASGIPADHTPAGETAEPPTKRAVGTTRSTELLRRRWGHDVRRLPVFALVLLVCGEFTPLIVLALPRVVPITCRIPQQVEKLRRGAEERRGASFDALRMKYGREPLFGEEEVEENEGAAEQNTENHGATTTSGEKINAREGSRTAPATEERRARDSPPTTPSTVQQEYTELSPADITAHLARSLNLISPLWDKLPLSLLPDTFISTIASRRVRQHLAFLDQDNHFLAQAGGVSALEDEEVLLASEDRGIWPVEKGDGGELLPVARENLQRWLYLVGDDQVGDPWSEKRAAEREARMVVLMTRRHWPRRQSTVRSSARILLGKEY</sequence>
<keyword evidence="4" id="KW-1185">Reference proteome</keyword>
<evidence type="ECO:0000256" key="2">
    <source>
        <dbReference type="SAM" id="Phobius"/>
    </source>
</evidence>
<organism evidence="3 4">
    <name type="scientific">Cytospora paraplurivora</name>
    <dbReference type="NCBI Taxonomy" id="2898453"/>
    <lineage>
        <taxon>Eukaryota</taxon>
        <taxon>Fungi</taxon>
        <taxon>Dikarya</taxon>
        <taxon>Ascomycota</taxon>
        <taxon>Pezizomycotina</taxon>
        <taxon>Sordariomycetes</taxon>
        <taxon>Sordariomycetidae</taxon>
        <taxon>Diaporthales</taxon>
        <taxon>Cytosporaceae</taxon>
        <taxon>Cytospora</taxon>
    </lineage>
</organism>
<dbReference type="EMBL" id="JAJSPL020000032">
    <property type="protein sequence ID" value="KAK7736626.1"/>
    <property type="molecule type" value="Genomic_DNA"/>
</dbReference>
<keyword evidence="2" id="KW-0472">Membrane</keyword>
<feature type="transmembrane region" description="Helical" evidence="2">
    <location>
        <begin position="154"/>
        <end position="175"/>
    </location>
</feature>
<dbReference type="Proteomes" id="UP001320245">
    <property type="component" value="Unassembled WGS sequence"/>
</dbReference>
<comment type="caution">
    <text evidence="3">The sequence shown here is derived from an EMBL/GenBank/DDBJ whole genome shotgun (WGS) entry which is preliminary data.</text>
</comment>
<dbReference type="AlphaFoldDB" id="A0AAN9U2G0"/>
<keyword evidence="2" id="KW-0812">Transmembrane</keyword>
<name>A0AAN9U2G0_9PEZI</name>
<accession>A0AAN9U2G0</accession>
<keyword evidence="2" id="KW-1133">Transmembrane helix</keyword>
<feature type="region of interest" description="Disordered" evidence="1">
    <location>
        <begin position="219"/>
        <end position="277"/>
    </location>
</feature>
<feature type="compositionally biased region" description="Basic and acidic residues" evidence="1">
    <location>
        <begin position="246"/>
        <end position="265"/>
    </location>
</feature>
<reference evidence="3 4" key="1">
    <citation type="journal article" date="2023" name="PLoS ONE">
        <title>Cytospora paraplurivora sp. nov. isolated from orchards with fruit tree decline syndrome in Ontario, Canada.</title>
        <authorList>
            <person name="Ilyukhin E."/>
            <person name="Nguyen H.D.T."/>
            <person name="Castle A.J."/>
            <person name="Ellouze W."/>
        </authorList>
    </citation>
    <scope>NUCLEOTIDE SEQUENCE [LARGE SCALE GENOMIC DNA]</scope>
    <source>
        <strain evidence="3 4">FDS-564</strain>
    </source>
</reference>
<evidence type="ECO:0008006" key="5">
    <source>
        <dbReference type="Google" id="ProtNLM"/>
    </source>
</evidence>
<feature type="compositionally biased region" description="Low complexity" evidence="1">
    <location>
        <begin position="1"/>
        <end position="18"/>
    </location>
</feature>
<proteinExistence type="predicted"/>